<organism evidence="1 2">
    <name type="scientific">Candidatus Wallbacteria bacterium HGW-Wallbacteria-1</name>
    <dbReference type="NCBI Taxonomy" id="2013854"/>
    <lineage>
        <taxon>Bacteria</taxon>
        <taxon>Candidatus Walliibacteriota</taxon>
    </lineage>
</organism>
<dbReference type="AlphaFoldDB" id="A0A2N1PJY0"/>
<gene>
    <name evidence="1" type="ORF">CVV64_18200</name>
</gene>
<dbReference type="EMBL" id="PGXC01000041">
    <property type="protein sequence ID" value="PKK88582.1"/>
    <property type="molecule type" value="Genomic_DNA"/>
</dbReference>
<dbReference type="SUPFAM" id="SSF47226">
    <property type="entry name" value="Histidine-containing phosphotransfer domain, HPT domain"/>
    <property type="match status" value="1"/>
</dbReference>
<name>A0A2N1PJY0_9BACT</name>
<comment type="caution">
    <text evidence="1">The sequence shown here is derived from an EMBL/GenBank/DDBJ whole genome shotgun (WGS) entry which is preliminary data.</text>
</comment>
<evidence type="ECO:0000313" key="1">
    <source>
        <dbReference type="EMBL" id="PKK88582.1"/>
    </source>
</evidence>
<evidence type="ECO:0000313" key="2">
    <source>
        <dbReference type="Proteomes" id="UP000233256"/>
    </source>
</evidence>
<sequence length="108" mass="12129">MNTRSQQMLPSMEEKITPDLCSCMRPLLAGYVENRRRDLEEIFLELKLGNLKAISDKAREISVSSASFGLPQLERASLSLVEASDRGDWAETARLIVLIANVLDHIEL</sequence>
<reference evidence="1 2" key="1">
    <citation type="journal article" date="2017" name="ISME J.">
        <title>Potential for microbial H2 and metal transformations associated with novel bacteria and archaea in deep terrestrial subsurface sediments.</title>
        <authorList>
            <person name="Hernsdorf A.W."/>
            <person name="Amano Y."/>
            <person name="Miyakawa K."/>
            <person name="Ise K."/>
            <person name="Suzuki Y."/>
            <person name="Anantharaman K."/>
            <person name="Probst A."/>
            <person name="Burstein D."/>
            <person name="Thomas B.C."/>
            <person name="Banfield J.F."/>
        </authorList>
    </citation>
    <scope>NUCLEOTIDE SEQUENCE [LARGE SCALE GENOMIC DNA]</scope>
    <source>
        <strain evidence="1">HGW-Wallbacteria-1</strain>
    </source>
</reference>
<evidence type="ECO:0008006" key="3">
    <source>
        <dbReference type="Google" id="ProtNLM"/>
    </source>
</evidence>
<accession>A0A2N1PJY0</accession>
<proteinExistence type="predicted"/>
<dbReference type="Proteomes" id="UP000233256">
    <property type="component" value="Unassembled WGS sequence"/>
</dbReference>
<protein>
    <recommendedName>
        <fullName evidence="3">HPt domain-containing protein</fullName>
    </recommendedName>
</protein>
<dbReference type="GO" id="GO:0000160">
    <property type="term" value="P:phosphorelay signal transduction system"/>
    <property type="evidence" value="ECO:0007669"/>
    <property type="project" value="InterPro"/>
</dbReference>
<dbReference type="InterPro" id="IPR036641">
    <property type="entry name" value="HPT_dom_sf"/>
</dbReference>